<dbReference type="Proteomes" id="UP001199322">
    <property type="component" value="Unassembled WGS sequence"/>
</dbReference>
<gene>
    <name evidence="2" type="ORF">DEE74_20990</name>
    <name evidence="1" type="ORF">R38712_04401</name>
</gene>
<keyword evidence="3" id="KW-1185">Reference proteome</keyword>
<proteinExistence type="predicted"/>
<reference evidence="1 3" key="2">
    <citation type="submission" date="2023-07" db="EMBL/GenBank/DDBJ databases">
        <authorList>
            <person name="Peeters C."/>
        </authorList>
    </citation>
    <scope>NUCLEOTIDE SEQUENCE [LARGE SCALE GENOMIC DNA]</scope>
    <source>
        <strain evidence="1 3">R-38712</strain>
    </source>
</reference>
<reference evidence="2" key="1">
    <citation type="submission" date="2018-06" db="EMBL/GenBank/DDBJ databases">
        <authorList>
            <person name="O'Rourke A."/>
        </authorList>
    </citation>
    <scope>NUCLEOTIDE SEQUENCE</scope>
    <source>
        <strain evidence="2">132550021-3</strain>
    </source>
</reference>
<dbReference type="EMBL" id="CATWFT010000019">
    <property type="protein sequence ID" value="CAJ0730498.1"/>
    <property type="molecule type" value="Genomic_DNA"/>
</dbReference>
<evidence type="ECO:0000313" key="3">
    <source>
        <dbReference type="Proteomes" id="UP001189303"/>
    </source>
</evidence>
<dbReference type="AlphaFoldDB" id="A0A2P4REM5"/>
<dbReference type="Proteomes" id="UP001189303">
    <property type="component" value="Unassembled WGS sequence"/>
</dbReference>
<dbReference type="RefSeq" id="WP_012762977.1">
    <property type="nucleotide sequence ID" value="NZ_CATWFT010000019.1"/>
</dbReference>
<evidence type="ECO:0000313" key="4">
    <source>
        <dbReference type="Proteomes" id="UP001199322"/>
    </source>
</evidence>
<protein>
    <submittedName>
        <fullName evidence="2">Uncharacterized protein</fullName>
    </submittedName>
</protein>
<evidence type="ECO:0000313" key="1">
    <source>
        <dbReference type="EMBL" id="CAJ0730498.1"/>
    </source>
</evidence>
<dbReference type="EMBL" id="QGBI01000024">
    <property type="protein sequence ID" value="MBX3892347.1"/>
    <property type="molecule type" value="Genomic_DNA"/>
</dbReference>
<comment type="caution">
    <text evidence="2">The sequence shown here is derived from an EMBL/GenBank/DDBJ whole genome shotgun (WGS) entry which is preliminary data.</text>
</comment>
<accession>A0A2P4REM5</accession>
<sequence>MADLNRRRVAKNHEIAVSLSGDGERASIFVKTPSGRGTHEVVEISALLDGGMSEGEALDFIAKVVEIGVMSSTEFGNG</sequence>
<organism evidence="2 4">
    <name type="scientific">Ralstonia pickettii</name>
    <name type="common">Burkholderia pickettii</name>
    <dbReference type="NCBI Taxonomy" id="329"/>
    <lineage>
        <taxon>Bacteria</taxon>
        <taxon>Pseudomonadati</taxon>
        <taxon>Pseudomonadota</taxon>
        <taxon>Betaproteobacteria</taxon>
        <taxon>Burkholderiales</taxon>
        <taxon>Burkholderiaceae</taxon>
        <taxon>Ralstonia</taxon>
    </lineage>
</organism>
<name>A0A2P4REM5_RALPI</name>
<evidence type="ECO:0000313" key="2">
    <source>
        <dbReference type="EMBL" id="MBX3892347.1"/>
    </source>
</evidence>